<evidence type="ECO:0000313" key="5">
    <source>
        <dbReference type="EMBL" id="GAA3969681.1"/>
    </source>
</evidence>
<feature type="active site" description="Proton acceptor" evidence="2">
    <location>
        <position position="347"/>
    </location>
</feature>
<feature type="short sequence motif" description="DGA/G" evidence="2">
    <location>
        <begin position="347"/>
        <end position="349"/>
    </location>
</feature>
<keyword evidence="1 2" id="KW-0443">Lipid metabolism</keyword>
<dbReference type="InterPro" id="IPR052580">
    <property type="entry name" value="Lipid_Hydrolase"/>
</dbReference>
<keyword evidence="3" id="KW-1133">Transmembrane helix</keyword>
<feature type="active site" description="Nucleophile" evidence="2">
    <location>
        <position position="83"/>
    </location>
</feature>
<evidence type="ECO:0000256" key="3">
    <source>
        <dbReference type="SAM" id="Phobius"/>
    </source>
</evidence>
<dbReference type="EMBL" id="BAAAZC010000012">
    <property type="protein sequence ID" value="GAA3969681.1"/>
    <property type="molecule type" value="Genomic_DNA"/>
</dbReference>
<keyword evidence="6" id="KW-1185">Reference proteome</keyword>
<gene>
    <name evidence="5" type="ORF">GCM10022210_18400</name>
</gene>
<feature type="short sequence motif" description="GXGXXG" evidence="2">
    <location>
        <begin position="54"/>
        <end position="59"/>
    </location>
</feature>
<evidence type="ECO:0000313" key="6">
    <source>
        <dbReference type="Proteomes" id="UP001500742"/>
    </source>
</evidence>
<dbReference type="SUPFAM" id="SSF52151">
    <property type="entry name" value="FabD/lysophospholipase-like"/>
    <property type="match status" value="1"/>
</dbReference>
<keyword evidence="3" id="KW-0472">Membrane</keyword>
<evidence type="ECO:0000256" key="1">
    <source>
        <dbReference type="ARBA" id="ARBA00023098"/>
    </source>
</evidence>
<feature type="short sequence motif" description="GXSXG" evidence="2">
    <location>
        <begin position="81"/>
        <end position="85"/>
    </location>
</feature>
<dbReference type="Gene3D" id="3.40.1090.10">
    <property type="entry name" value="Cytosolic phospholipase A2 catalytic domain"/>
    <property type="match status" value="2"/>
</dbReference>
<name>A0ABP7PRG3_9SPHI</name>
<feature type="transmembrane region" description="Helical" evidence="3">
    <location>
        <begin position="142"/>
        <end position="167"/>
    </location>
</feature>
<evidence type="ECO:0000256" key="2">
    <source>
        <dbReference type="PROSITE-ProRule" id="PRU01161"/>
    </source>
</evidence>
<organism evidence="5 6">
    <name type="scientific">Mucilaginibacter dorajii</name>
    <dbReference type="NCBI Taxonomy" id="692994"/>
    <lineage>
        <taxon>Bacteria</taxon>
        <taxon>Pseudomonadati</taxon>
        <taxon>Bacteroidota</taxon>
        <taxon>Sphingobacteriia</taxon>
        <taxon>Sphingobacteriales</taxon>
        <taxon>Sphingobacteriaceae</taxon>
        <taxon>Mucilaginibacter</taxon>
    </lineage>
</organism>
<dbReference type="PANTHER" id="PTHR46394">
    <property type="entry name" value="ANNEXIN"/>
    <property type="match status" value="1"/>
</dbReference>
<dbReference type="PROSITE" id="PS51635">
    <property type="entry name" value="PNPLA"/>
    <property type="match status" value="1"/>
</dbReference>
<feature type="domain" description="PNPLA" evidence="4">
    <location>
        <begin position="50"/>
        <end position="360"/>
    </location>
</feature>
<keyword evidence="2" id="KW-0442">Lipid degradation</keyword>
<accession>A0ABP7PRG3</accession>
<reference evidence="6" key="1">
    <citation type="journal article" date="2019" name="Int. J. Syst. Evol. Microbiol.">
        <title>The Global Catalogue of Microorganisms (GCM) 10K type strain sequencing project: providing services to taxonomists for standard genome sequencing and annotation.</title>
        <authorList>
            <consortium name="The Broad Institute Genomics Platform"/>
            <consortium name="The Broad Institute Genome Sequencing Center for Infectious Disease"/>
            <person name="Wu L."/>
            <person name="Ma J."/>
        </authorList>
    </citation>
    <scope>NUCLEOTIDE SEQUENCE [LARGE SCALE GENOMIC DNA]</scope>
    <source>
        <strain evidence="6">JCM 16601</strain>
    </source>
</reference>
<sequence>MAKKLKPEDYYNHPDVTGSLKKLQDKFGEDYKGLLVSDTLDADGHQYVNLVQKGGGVLGIALVGYTYILEMAGIRFLRLAGTSAGAINTALMCVIGDKKTMKSNTILEYLCTMDFFSFVDGHPFARLLIKSFIANKSFKKRISISIVVIFGFLILFSILDILLLGLANKYPSLTIWGVWSFVLTGLDILLILVAVLYGTYLFGRLKACGYGINPGIAFYEWIKEKMEANDVHNVTDLNRKAEALPALSLRPTNSGTIASLKGDVTFITSELVTENKIELPLMCDLFRADINEIHPAAFVRSSMSIPVFFESYIINKIPTDNKDVQAAWDKHLKIKPESIPETVRFVDGGMLSNFPINIFYNPKVIEPRLPAFGIDLDDTDPKKNDGNDAPQWDLGSYIWRLFNTVRYYYDKDFLDKNAVFQKGVGSIQLFGTNWLNFFLKDEEKLAMFRKGALAAASFLCDFDWLQYQKERMAMQTELNRKMKPEN</sequence>
<proteinExistence type="predicted"/>
<dbReference type="PANTHER" id="PTHR46394:SF1">
    <property type="entry name" value="PNPLA DOMAIN-CONTAINING PROTEIN"/>
    <property type="match status" value="1"/>
</dbReference>
<protein>
    <recommendedName>
        <fullName evidence="4">PNPLA domain-containing protein</fullName>
    </recommendedName>
</protein>
<comment type="caution">
    <text evidence="5">The sequence shown here is derived from an EMBL/GenBank/DDBJ whole genome shotgun (WGS) entry which is preliminary data.</text>
</comment>
<feature type="transmembrane region" description="Helical" evidence="3">
    <location>
        <begin position="173"/>
        <end position="197"/>
    </location>
</feature>
<keyword evidence="2" id="KW-0378">Hydrolase</keyword>
<keyword evidence="3" id="KW-0812">Transmembrane</keyword>
<dbReference type="InterPro" id="IPR002641">
    <property type="entry name" value="PNPLA_dom"/>
</dbReference>
<dbReference type="Proteomes" id="UP001500742">
    <property type="component" value="Unassembled WGS sequence"/>
</dbReference>
<evidence type="ECO:0000259" key="4">
    <source>
        <dbReference type="PROSITE" id="PS51635"/>
    </source>
</evidence>
<dbReference type="InterPro" id="IPR016035">
    <property type="entry name" value="Acyl_Trfase/lysoPLipase"/>
</dbReference>
<dbReference type="Pfam" id="PF01734">
    <property type="entry name" value="Patatin"/>
    <property type="match status" value="2"/>
</dbReference>
<dbReference type="RefSeq" id="WP_259097096.1">
    <property type="nucleotide sequence ID" value="NZ_BAAAZC010000012.1"/>
</dbReference>